<dbReference type="Proteomes" id="UP000770717">
    <property type="component" value="Unassembled WGS sequence"/>
</dbReference>
<protein>
    <submittedName>
        <fullName evidence="1">Uncharacterized protein</fullName>
    </submittedName>
</protein>
<accession>A0A8J6ETP4</accession>
<evidence type="ECO:0000313" key="1">
    <source>
        <dbReference type="EMBL" id="KAG9474910.1"/>
    </source>
</evidence>
<dbReference type="EMBL" id="WNTK01000012">
    <property type="protein sequence ID" value="KAG9474910.1"/>
    <property type="molecule type" value="Genomic_DNA"/>
</dbReference>
<reference evidence="1" key="1">
    <citation type="thesis" date="2020" institute="ProQuest LLC" country="789 East Eisenhower Parkway, Ann Arbor, MI, USA">
        <title>Comparative Genomics and Chromosome Evolution.</title>
        <authorList>
            <person name="Mudd A.B."/>
        </authorList>
    </citation>
    <scope>NUCLEOTIDE SEQUENCE</scope>
    <source>
        <strain evidence="1">HN-11 Male</strain>
        <tissue evidence="1">Kidney and liver</tissue>
    </source>
</reference>
<sequence length="134" mass="14558">MCNFLLVYLDFLLMPFLCLLHLSVLAEFRCLPFQLAAGDLPKTGSSLFPLILAPAPPSDTLGAPRLLFAHFHSCQFIDRPRALFGFGLSLAKFSCRWQHCGVSSAMCITSRQQGCLLSTGVPLGVTIVTGPLSE</sequence>
<gene>
    <name evidence="1" type="ORF">GDO78_003398</name>
</gene>
<organism evidence="1 2">
    <name type="scientific">Eleutherodactylus coqui</name>
    <name type="common">Puerto Rican coqui</name>
    <dbReference type="NCBI Taxonomy" id="57060"/>
    <lineage>
        <taxon>Eukaryota</taxon>
        <taxon>Metazoa</taxon>
        <taxon>Chordata</taxon>
        <taxon>Craniata</taxon>
        <taxon>Vertebrata</taxon>
        <taxon>Euteleostomi</taxon>
        <taxon>Amphibia</taxon>
        <taxon>Batrachia</taxon>
        <taxon>Anura</taxon>
        <taxon>Neobatrachia</taxon>
        <taxon>Hyloidea</taxon>
        <taxon>Eleutherodactylidae</taxon>
        <taxon>Eleutherodactylinae</taxon>
        <taxon>Eleutherodactylus</taxon>
        <taxon>Eleutherodactylus</taxon>
    </lineage>
</organism>
<proteinExistence type="predicted"/>
<name>A0A8J6ETP4_ELECQ</name>
<comment type="caution">
    <text evidence="1">The sequence shown here is derived from an EMBL/GenBank/DDBJ whole genome shotgun (WGS) entry which is preliminary data.</text>
</comment>
<evidence type="ECO:0000313" key="2">
    <source>
        <dbReference type="Proteomes" id="UP000770717"/>
    </source>
</evidence>
<keyword evidence="2" id="KW-1185">Reference proteome</keyword>
<dbReference type="AlphaFoldDB" id="A0A8J6ETP4"/>